<evidence type="ECO:0000313" key="3">
    <source>
        <dbReference type="Proteomes" id="UP001611339"/>
    </source>
</evidence>
<dbReference type="Proteomes" id="UP001611339">
    <property type="component" value="Unassembled WGS sequence"/>
</dbReference>
<dbReference type="GO" id="GO:0016787">
    <property type="term" value="F:hydrolase activity"/>
    <property type="evidence" value="ECO:0007669"/>
    <property type="project" value="UniProtKB-KW"/>
</dbReference>
<evidence type="ECO:0000259" key="1">
    <source>
        <dbReference type="Pfam" id="PF12697"/>
    </source>
</evidence>
<reference evidence="2 3" key="1">
    <citation type="submission" date="2024-10" db="EMBL/GenBank/DDBJ databases">
        <title>The Natural Products Discovery Center: Release of the First 8490 Sequenced Strains for Exploring Actinobacteria Biosynthetic Diversity.</title>
        <authorList>
            <person name="Kalkreuter E."/>
            <person name="Kautsar S.A."/>
            <person name="Yang D."/>
            <person name="Bader C.D."/>
            <person name="Teijaro C.N."/>
            <person name="Fluegel L."/>
            <person name="Davis C.M."/>
            <person name="Simpson J.R."/>
            <person name="Lauterbach L."/>
            <person name="Steele A.D."/>
            <person name="Gui C."/>
            <person name="Meng S."/>
            <person name="Li G."/>
            <person name="Viehrig K."/>
            <person name="Ye F."/>
            <person name="Su P."/>
            <person name="Kiefer A.F."/>
            <person name="Nichols A."/>
            <person name="Cepeda A.J."/>
            <person name="Yan W."/>
            <person name="Fan B."/>
            <person name="Jiang Y."/>
            <person name="Adhikari A."/>
            <person name="Zheng C.-J."/>
            <person name="Schuster L."/>
            <person name="Cowan T.M."/>
            <person name="Smanski M.J."/>
            <person name="Chevrette M.G."/>
            <person name="De Carvalho L.P.S."/>
            <person name="Shen B."/>
        </authorList>
    </citation>
    <scope>NUCLEOTIDE SEQUENCE [LARGE SCALE GENOMIC DNA]</scope>
    <source>
        <strain evidence="2 3">NPDC020602</strain>
    </source>
</reference>
<dbReference type="Pfam" id="PF12697">
    <property type="entry name" value="Abhydrolase_6"/>
    <property type="match status" value="1"/>
</dbReference>
<sequence length="223" mass="23453">MTTGTGKFRSAGVSVSAAVPADRGYAVPDQARRVGEALDRLGVAHAVVVGHSSGGAVATALAEHRPDLVTALVLVNTGPGLGALVAPQAAAAGPSQWPPSDEELRHFASTAVSRAGYRVPEELLHDVRDMTPHTFTATMSAMRSYLEQRALPDRLSVLGKPLLVLFGEDDRRWRSSSASEYRAVPGAQVELLPGLGHSPLLEDPRRTAAPLSAFTATHAVRAE</sequence>
<gene>
    <name evidence="2" type="ORF">ACH407_14845</name>
</gene>
<evidence type="ECO:0000313" key="2">
    <source>
        <dbReference type="EMBL" id="MFI1714833.1"/>
    </source>
</evidence>
<protein>
    <submittedName>
        <fullName evidence="2">Alpha/beta fold hydrolase</fullName>
    </submittedName>
</protein>
<dbReference type="InterPro" id="IPR029058">
    <property type="entry name" value="AB_hydrolase_fold"/>
</dbReference>
<dbReference type="RefSeq" id="WP_398709405.1">
    <property type="nucleotide sequence ID" value="NZ_JBIRUI010000005.1"/>
</dbReference>
<dbReference type="InterPro" id="IPR050228">
    <property type="entry name" value="Carboxylesterase_BioH"/>
</dbReference>
<dbReference type="PANTHER" id="PTHR43194">
    <property type="entry name" value="HYDROLASE ALPHA/BETA FOLD FAMILY"/>
    <property type="match status" value="1"/>
</dbReference>
<proteinExistence type="predicted"/>
<accession>A0ABW7U5F2</accession>
<organism evidence="2 3">
    <name type="scientific">Streptomyces litmocidini</name>
    <dbReference type="NCBI Taxonomy" id="67318"/>
    <lineage>
        <taxon>Bacteria</taxon>
        <taxon>Bacillati</taxon>
        <taxon>Actinomycetota</taxon>
        <taxon>Actinomycetes</taxon>
        <taxon>Kitasatosporales</taxon>
        <taxon>Streptomycetaceae</taxon>
        <taxon>Streptomyces</taxon>
    </lineage>
</organism>
<dbReference type="SUPFAM" id="SSF53474">
    <property type="entry name" value="alpha/beta-Hydrolases"/>
    <property type="match status" value="1"/>
</dbReference>
<keyword evidence="2" id="KW-0378">Hydrolase</keyword>
<comment type="caution">
    <text evidence="2">The sequence shown here is derived from an EMBL/GenBank/DDBJ whole genome shotgun (WGS) entry which is preliminary data.</text>
</comment>
<name>A0ABW7U5F2_9ACTN</name>
<dbReference type="EMBL" id="JBIRUI010000005">
    <property type="protein sequence ID" value="MFI1714833.1"/>
    <property type="molecule type" value="Genomic_DNA"/>
</dbReference>
<dbReference type="PANTHER" id="PTHR43194:SF2">
    <property type="entry name" value="PEROXISOMAL MEMBRANE PROTEIN LPX1"/>
    <property type="match status" value="1"/>
</dbReference>
<dbReference type="InterPro" id="IPR000073">
    <property type="entry name" value="AB_hydrolase_1"/>
</dbReference>
<feature type="domain" description="AB hydrolase-1" evidence="1">
    <location>
        <begin position="22"/>
        <end position="209"/>
    </location>
</feature>
<keyword evidence="3" id="KW-1185">Reference proteome</keyword>
<dbReference type="Gene3D" id="3.40.50.1820">
    <property type="entry name" value="alpha/beta hydrolase"/>
    <property type="match status" value="1"/>
</dbReference>
<dbReference type="PRINTS" id="PR00111">
    <property type="entry name" value="ABHYDROLASE"/>
</dbReference>